<dbReference type="InterPro" id="IPR003200">
    <property type="entry name" value="Nict_dMeBzImd_PRibTrfase"/>
</dbReference>
<dbReference type="InterPro" id="IPR023195">
    <property type="entry name" value="Nict_dMeBzImd_PRibTrfase_N"/>
</dbReference>
<comment type="pathway">
    <text evidence="2 11">Nucleoside biosynthesis; alpha-ribazole biosynthesis; alpha-ribazole from 5,6-dimethylbenzimidazole: step 1/2.</text>
</comment>
<keyword evidence="6 11" id="KW-0169">Cobalamin biosynthesis</keyword>
<dbReference type="CDD" id="cd02439">
    <property type="entry name" value="DMB-PRT_CobT"/>
    <property type="match status" value="1"/>
</dbReference>
<evidence type="ECO:0000313" key="13">
    <source>
        <dbReference type="Proteomes" id="UP000034407"/>
    </source>
</evidence>
<evidence type="ECO:0000256" key="5">
    <source>
        <dbReference type="ARBA" id="ARBA00015486"/>
    </source>
</evidence>
<evidence type="ECO:0000256" key="11">
    <source>
        <dbReference type="HAMAP-Rule" id="MF_00230"/>
    </source>
</evidence>
<dbReference type="HAMAP" id="MF_00230">
    <property type="entry name" value="CobT"/>
    <property type="match status" value="1"/>
</dbReference>
<dbReference type="EMBL" id="LBBT01000211">
    <property type="protein sequence ID" value="KKY01190.1"/>
    <property type="molecule type" value="Genomic_DNA"/>
</dbReference>
<evidence type="ECO:0000256" key="2">
    <source>
        <dbReference type="ARBA" id="ARBA00005049"/>
    </source>
</evidence>
<evidence type="ECO:0000256" key="9">
    <source>
        <dbReference type="ARBA" id="ARBA00030686"/>
    </source>
</evidence>
<dbReference type="Pfam" id="PF02277">
    <property type="entry name" value="DBI_PRT"/>
    <property type="match status" value="1"/>
</dbReference>
<dbReference type="PANTHER" id="PTHR43463:SF1">
    <property type="entry name" value="NICOTINATE-NUCLEOTIDE--DIMETHYLBENZIMIDAZOLE PHOSPHORIBOSYLTRANSFERASE"/>
    <property type="match status" value="1"/>
</dbReference>
<organism evidence="12 13">
    <name type="scientific">Paraclostridium benzoelyticum</name>
    <dbReference type="NCBI Taxonomy" id="1629550"/>
    <lineage>
        <taxon>Bacteria</taxon>
        <taxon>Bacillati</taxon>
        <taxon>Bacillota</taxon>
        <taxon>Clostridia</taxon>
        <taxon>Peptostreptococcales</taxon>
        <taxon>Peptostreptococcaceae</taxon>
        <taxon>Paraclostridium</taxon>
    </lineage>
</organism>
<dbReference type="UniPathway" id="UPA00061">
    <property type="reaction ID" value="UER00516"/>
</dbReference>
<evidence type="ECO:0000256" key="8">
    <source>
        <dbReference type="ARBA" id="ARBA00022679"/>
    </source>
</evidence>
<dbReference type="EC" id="2.4.2.21" evidence="4 11"/>
<reference evidence="12 13" key="1">
    <citation type="submission" date="2015-04" db="EMBL/GenBank/DDBJ databases">
        <title>Microcin producing Clostridium sp. JC272T.</title>
        <authorList>
            <person name="Jyothsna T."/>
            <person name="Sasikala C."/>
            <person name="Ramana C."/>
        </authorList>
    </citation>
    <scope>NUCLEOTIDE SEQUENCE [LARGE SCALE GENOMIC DNA]</scope>
    <source>
        <strain evidence="12 13">JC272</strain>
    </source>
</reference>
<dbReference type="OrthoDB" id="9781491at2"/>
<protein>
    <recommendedName>
        <fullName evidence="5 11">Nicotinate-nucleotide--dimethylbenzimidazole phosphoribosyltransferase</fullName>
        <shortName evidence="11">NN:DBI PRT</shortName>
        <ecNumber evidence="4 11">2.4.2.21</ecNumber>
    </recommendedName>
    <alternativeName>
        <fullName evidence="9 11">N(1)-alpha-phosphoribosyltransferase</fullName>
    </alternativeName>
</protein>
<evidence type="ECO:0000256" key="6">
    <source>
        <dbReference type="ARBA" id="ARBA00022573"/>
    </source>
</evidence>
<evidence type="ECO:0000256" key="7">
    <source>
        <dbReference type="ARBA" id="ARBA00022676"/>
    </source>
</evidence>
<dbReference type="AlphaFoldDB" id="A0A0M3DEX3"/>
<comment type="similarity">
    <text evidence="3 11">Belongs to the CobT family.</text>
</comment>
<dbReference type="GO" id="GO:0009236">
    <property type="term" value="P:cobalamin biosynthetic process"/>
    <property type="evidence" value="ECO:0007669"/>
    <property type="project" value="UniProtKB-UniRule"/>
</dbReference>
<sequence>MKTLEQTINNIKPLSELHMNAAKDRLDKLIKPVGSLGKLEDICIQIAGITEKKYFDTDKKIVIAFAGDHGVYEEGVAPDPQKITRLQFPNFTKGVCGVGAISKFVNSDVVAIDLGINTDEKLDGVIDYKIRKGTSNMAKGPAMTREEAIRCLEIGIKVANESIEKGYNLIGIGEMGICNTTPSSAIVSVIADCDPIDVTGIGAGLKKDRVAHKANTIRKAIELNKPDKLDGVDILSKVGGFEIGGMAGVILACAANRTPIVIDGFISYAAALIAYTINPMVKEYMIASHTSAEAGAAKALEILKLNPMLNMDMRLGEGSGSALAFNIIEAANYAYKNMATTDEVDIGK</sequence>
<comment type="caution">
    <text evidence="12">The sequence shown here is derived from an EMBL/GenBank/DDBJ whole genome shotgun (WGS) entry which is preliminary data.</text>
</comment>
<dbReference type="InterPro" id="IPR036087">
    <property type="entry name" value="Nict_dMeBzImd_PRibTrfase_sf"/>
</dbReference>
<dbReference type="PATRIC" id="fig|1629550.3.peg.1441"/>
<dbReference type="Gene3D" id="1.10.1610.10">
    <property type="match status" value="1"/>
</dbReference>
<keyword evidence="13" id="KW-1185">Reference proteome</keyword>
<dbReference type="SUPFAM" id="SSF52733">
    <property type="entry name" value="Nicotinate mononucleotide:5,6-dimethylbenzimidazole phosphoribosyltransferase (CobT)"/>
    <property type="match status" value="1"/>
</dbReference>
<evidence type="ECO:0000256" key="4">
    <source>
        <dbReference type="ARBA" id="ARBA00011991"/>
    </source>
</evidence>
<gene>
    <name evidence="11 12" type="primary">cobT</name>
    <name evidence="12" type="ORF">VN21_09960</name>
</gene>
<dbReference type="NCBIfam" id="TIGR03160">
    <property type="entry name" value="cobT_DBIPRT"/>
    <property type="match status" value="1"/>
</dbReference>
<dbReference type="RefSeq" id="WP_046823129.1">
    <property type="nucleotide sequence ID" value="NZ_LBBT01000211.1"/>
</dbReference>
<comment type="function">
    <text evidence="1 11">Catalyzes the synthesis of alpha-ribazole-5'-phosphate from nicotinate mononucleotide (NAMN) and 5,6-dimethylbenzimidazole (DMB).</text>
</comment>
<keyword evidence="7 11" id="KW-0328">Glycosyltransferase</keyword>
<keyword evidence="8 11" id="KW-0808">Transferase</keyword>
<dbReference type="InterPro" id="IPR017846">
    <property type="entry name" value="Nict_dMeBzImd_PRibTrfase_bact"/>
</dbReference>
<dbReference type="GO" id="GO:0008939">
    <property type="term" value="F:nicotinate-nucleotide-dimethylbenzimidazole phosphoribosyltransferase activity"/>
    <property type="evidence" value="ECO:0007669"/>
    <property type="project" value="UniProtKB-UniRule"/>
</dbReference>
<dbReference type="PANTHER" id="PTHR43463">
    <property type="entry name" value="NICOTINATE-NUCLEOTIDE--DIMETHYLBENZIMIDAZOLE PHOSPHORIBOSYLTRANSFERASE"/>
    <property type="match status" value="1"/>
</dbReference>
<dbReference type="Gene3D" id="3.40.50.10210">
    <property type="match status" value="1"/>
</dbReference>
<dbReference type="Proteomes" id="UP000034407">
    <property type="component" value="Unassembled WGS sequence"/>
</dbReference>
<dbReference type="NCBIfam" id="NF000996">
    <property type="entry name" value="PRK00105.1"/>
    <property type="match status" value="1"/>
</dbReference>
<name>A0A0M3DEX3_9FIRM</name>
<evidence type="ECO:0000256" key="3">
    <source>
        <dbReference type="ARBA" id="ARBA00007110"/>
    </source>
</evidence>
<comment type="catalytic activity">
    <reaction evidence="10 11">
        <text>5,6-dimethylbenzimidazole + nicotinate beta-D-ribonucleotide = alpha-ribazole 5'-phosphate + nicotinate + H(+)</text>
        <dbReference type="Rhea" id="RHEA:11196"/>
        <dbReference type="ChEBI" id="CHEBI:15378"/>
        <dbReference type="ChEBI" id="CHEBI:15890"/>
        <dbReference type="ChEBI" id="CHEBI:32544"/>
        <dbReference type="ChEBI" id="CHEBI:57502"/>
        <dbReference type="ChEBI" id="CHEBI:57918"/>
        <dbReference type="EC" id="2.4.2.21"/>
    </reaction>
</comment>
<feature type="active site" description="Proton acceptor" evidence="11">
    <location>
        <position position="317"/>
    </location>
</feature>
<evidence type="ECO:0000256" key="10">
    <source>
        <dbReference type="ARBA" id="ARBA00047340"/>
    </source>
</evidence>
<proteinExistence type="inferred from homology"/>
<dbReference type="FunFam" id="3.40.50.10210:FF:000001">
    <property type="entry name" value="Nicotinate-nucleotide--dimethylbenzimidazole phosphoribosyltransferase"/>
    <property type="match status" value="1"/>
</dbReference>
<evidence type="ECO:0000256" key="1">
    <source>
        <dbReference type="ARBA" id="ARBA00002197"/>
    </source>
</evidence>
<evidence type="ECO:0000313" key="12">
    <source>
        <dbReference type="EMBL" id="KKY01190.1"/>
    </source>
</evidence>
<accession>A0A0M3DEX3</accession>